<reference evidence="2 3" key="1">
    <citation type="journal article" date="2016" name="Genome Biol. Evol.">
        <title>Divergent and convergent evolution of fungal pathogenicity.</title>
        <authorList>
            <person name="Shang Y."/>
            <person name="Xiao G."/>
            <person name="Zheng P."/>
            <person name="Cen K."/>
            <person name="Zhan S."/>
            <person name="Wang C."/>
        </authorList>
    </citation>
    <scope>NUCLEOTIDE SEQUENCE [LARGE SCALE GENOMIC DNA]</scope>
    <source>
        <strain evidence="2 3">ARSEF 2679</strain>
    </source>
</reference>
<sequence length="93" mass="9439">MVHVATALIAVLAATSSASIVARNADDSVVLARDGDVYVCSRDAGHCEGPQVVCGAPAKRDCEAVLAARGIDAANVISIAARCRDGSCTHPYA</sequence>
<dbReference type="Proteomes" id="UP000076744">
    <property type="component" value="Unassembled WGS sequence"/>
</dbReference>
<comment type="caution">
    <text evidence="2">The sequence shown here is derived from an EMBL/GenBank/DDBJ whole genome shotgun (WGS) entry which is preliminary data.</text>
</comment>
<dbReference type="RefSeq" id="XP_018704093.1">
    <property type="nucleotide sequence ID" value="XM_018848957.1"/>
</dbReference>
<keyword evidence="3" id="KW-1185">Reference proteome</keyword>
<organism evidence="2 3">
    <name type="scientific">Cordyceps fumosorosea (strain ARSEF 2679)</name>
    <name type="common">Isaria fumosorosea</name>
    <dbReference type="NCBI Taxonomy" id="1081104"/>
    <lineage>
        <taxon>Eukaryota</taxon>
        <taxon>Fungi</taxon>
        <taxon>Dikarya</taxon>
        <taxon>Ascomycota</taxon>
        <taxon>Pezizomycotina</taxon>
        <taxon>Sordariomycetes</taxon>
        <taxon>Hypocreomycetidae</taxon>
        <taxon>Hypocreales</taxon>
        <taxon>Cordycipitaceae</taxon>
        <taxon>Cordyceps</taxon>
    </lineage>
</organism>
<evidence type="ECO:0000256" key="1">
    <source>
        <dbReference type="SAM" id="SignalP"/>
    </source>
</evidence>
<evidence type="ECO:0000313" key="2">
    <source>
        <dbReference type="EMBL" id="OAA62343.1"/>
    </source>
</evidence>
<feature type="chain" id="PRO_5007893359" evidence="1">
    <location>
        <begin position="19"/>
        <end position="93"/>
    </location>
</feature>
<proteinExistence type="predicted"/>
<evidence type="ECO:0000313" key="3">
    <source>
        <dbReference type="Proteomes" id="UP000076744"/>
    </source>
</evidence>
<protein>
    <submittedName>
        <fullName evidence="2">Uncharacterized protein</fullName>
    </submittedName>
</protein>
<name>A0A167V8I4_CORFA</name>
<dbReference type="EMBL" id="AZHB01000012">
    <property type="protein sequence ID" value="OAA62343.1"/>
    <property type="molecule type" value="Genomic_DNA"/>
</dbReference>
<dbReference type="GeneID" id="30021644"/>
<accession>A0A167V8I4</accession>
<keyword evidence="1" id="KW-0732">Signal</keyword>
<gene>
    <name evidence="2" type="ORF">ISF_05352</name>
</gene>
<feature type="signal peptide" evidence="1">
    <location>
        <begin position="1"/>
        <end position="18"/>
    </location>
</feature>
<dbReference type="AlphaFoldDB" id="A0A167V8I4"/>